<dbReference type="SUPFAM" id="SSF47384">
    <property type="entry name" value="Homodimeric domain of signal transducing histidine kinase"/>
    <property type="match status" value="1"/>
</dbReference>
<evidence type="ECO:0000256" key="9">
    <source>
        <dbReference type="ARBA" id="ARBA00022741"/>
    </source>
</evidence>
<evidence type="ECO:0000256" key="6">
    <source>
        <dbReference type="ARBA" id="ARBA00022553"/>
    </source>
</evidence>
<evidence type="ECO:0000256" key="2">
    <source>
        <dbReference type="ARBA" id="ARBA00004429"/>
    </source>
</evidence>
<name>A0A1B6VM72_9PROT</name>
<keyword evidence="7" id="KW-0808">Transferase</keyword>
<keyword evidence="12 16" id="KW-1133">Transmembrane helix</keyword>
<keyword evidence="4" id="KW-1003">Cell membrane</keyword>
<feature type="compositionally biased region" description="Basic and acidic residues" evidence="15">
    <location>
        <begin position="154"/>
        <end position="168"/>
    </location>
</feature>
<reference evidence="19 20" key="1">
    <citation type="submission" date="2016-03" db="EMBL/GenBank/DDBJ databases">
        <title>Draft genome sequence of Gluconobacter cerinus strain CECT 9110.</title>
        <authorList>
            <person name="Sainz F."/>
            <person name="Mas A."/>
            <person name="Torija M.J."/>
        </authorList>
    </citation>
    <scope>NUCLEOTIDE SEQUENCE [LARGE SCALE GENOMIC DNA]</scope>
    <source>
        <strain evidence="19 20">CECT 9110</strain>
    </source>
</reference>
<dbReference type="Gene3D" id="3.30.565.10">
    <property type="entry name" value="Histidine kinase-like ATPase, C-terminal domain"/>
    <property type="match status" value="1"/>
</dbReference>
<keyword evidence="13" id="KW-0902">Two-component regulatory system</keyword>
<dbReference type="PROSITE" id="PS50885">
    <property type="entry name" value="HAMP"/>
    <property type="match status" value="1"/>
</dbReference>
<dbReference type="SMART" id="SM00387">
    <property type="entry name" value="HATPase_c"/>
    <property type="match status" value="1"/>
</dbReference>
<keyword evidence="10 19" id="KW-0418">Kinase</keyword>
<evidence type="ECO:0000256" key="1">
    <source>
        <dbReference type="ARBA" id="ARBA00000085"/>
    </source>
</evidence>
<dbReference type="PRINTS" id="PR00344">
    <property type="entry name" value="BCTRLSENSOR"/>
</dbReference>
<dbReference type="EMBL" id="LUTU01000005">
    <property type="protein sequence ID" value="OAJ68158.1"/>
    <property type="molecule type" value="Genomic_DNA"/>
</dbReference>
<dbReference type="Gene3D" id="1.10.287.130">
    <property type="match status" value="1"/>
</dbReference>
<dbReference type="GO" id="GO:0005524">
    <property type="term" value="F:ATP binding"/>
    <property type="evidence" value="ECO:0007669"/>
    <property type="project" value="UniProtKB-KW"/>
</dbReference>
<evidence type="ECO:0000256" key="3">
    <source>
        <dbReference type="ARBA" id="ARBA00012438"/>
    </source>
</evidence>
<sequence length="532" mass="58457">MRFFPSSLVARTSLLLIVGLGVIELAGLGIHALDRLDLAERSQMHDYQIQVFSIYRTIAETKAEDRKNAIDDLHIPSNTTVLLLPTPDQEIHSHKIPLPFFASGGLSQGRFHTPPPGFGPGGAPFGPGGMIEPSLPGATPPGEEHPSGAPEHGPFPDERNFERPREGGPEGWYGPRLGAREGYREIPPFMRGSFLPSSLYPLEVWAGQELRTYSTSMLLPDGQCWLVIRYVMPLPNPFEAPTFIIAFLMMSLFGGALILWATRRLIAPVTTLATAAEALGRDVNSSTVLPENGPSEIRRAAIAFNTMSMRIRRFVSDRTLMLTAIGHDLRTPITRLKLRAEFIDDDELRNKILADLDEMEAMVAATLAFGRDSASNEQVVFLDLRTLLQTIMDEAAESHPDQADALVYELPMQPVRIQARSVALKRALNNLILNSLKYGGSAHVTLIPPTKKKEKDRTACIIIEDNGPGLPESELERVFEPFVRIETSRNRETGGTGLGLSIARTILRAQGGDVRLQNRGEGGLRTIITLAA</sequence>
<dbReference type="CDD" id="cd00082">
    <property type="entry name" value="HisKA"/>
    <property type="match status" value="1"/>
</dbReference>
<evidence type="ECO:0000256" key="11">
    <source>
        <dbReference type="ARBA" id="ARBA00022840"/>
    </source>
</evidence>
<dbReference type="Pfam" id="PF02518">
    <property type="entry name" value="HATPase_c"/>
    <property type="match status" value="1"/>
</dbReference>
<feature type="transmembrane region" description="Helical" evidence="16">
    <location>
        <begin position="12"/>
        <end position="33"/>
    </location>
</feature>
<dbReference type="PANTHER" id="PTHR44936">
    <property type="entry name" value="SENSOR PROTEIN CREC"/>
    <property type="match status" value="1"/>
</dbReference>
<accession>A0A1B6VM72</accession>
<dbReference type="EC" id="2.7.13.3" evidence="3"/>
<dbReference type="AlphaFoldDB" id="A0A1B6VM72"/>
<dbReference type="OrthoDB" id="9804645at2"/>
<keyword evidence="14 16" id="KW-0472">Membrane</keyword>
<comment type="caution">
    <text evidence="19">The sequence shown here is derived from an EMBL/GenBank/DDBJ whole genome shotgun (WGS) entry which is preliminary data.</text>
</comment>
<dbReference type="InterPro" id="IPR003594">
    <property type="entry name" value="HATPase_dom"/>
</dbReference>
<evidence type="ECO:0000256" key="8">
    <source>
        <dbReference type="ARBA" id="ARBA00022692"/>
    </source>
</evidence>
<dbReference type="CDD" id="cd06225">
    <property type="entry name" value="HAMP"/>
    <property type="match status" value="1"/>
</dbReference>
<evidence type="ECO:0000256" key="10">
    <source>
        <dbReference type="ARBA" id="ARBA00022777"/>
    </source>
</evidence>
<dbReference type="RefSeq" id="WP_064273782.1">
    <property type="nucleotide sequence ID" value="NZ_LUTU01000005.1"/>
</dbReference>
<dbReference type="PANTHER" id="PTHR44936:SF5">
    <property type="entry name" value="SENSOR HISTIDINE KINASE ENVZ"/>
    <property type="match status" value="1"/>
</dbReference>
<feature type="domain" description="HAMP" evidence="18">
    <location>
        <begin position="263"/>
        <end position="316"/>
    </location>
</feature>
<evidence type="ECO:0000256" key="4">
    <source>
        <dbReference type="ARBA" id="ARBA00022475"/>
    </source>
</evidence>
<dbReference type="InterPro" id="IPR004358">
    <property type="entry name" value="Sig_transdc_His_kin-like_C"/>
</dbReference>
<dbReference type="InterPro" id="IPR003660">
    <property type="entry name" value="HAMP_dom"/>
</dbReference>
<evidence type="ECO:0000256" key="13">
    <source>
        <dbReference type="ARBA" id="ARBA00023012"/>
    </source>
</evidence>
<keyword evidence="9" id="KW-0547">Nucleotide-binding</keyword>
<protein>
    <recommendedName>
        <fullName evidence="3">histidine kinase</fullName>
        <ecNumber evidence="3">2.7.13.3</ecNumber>
    </recommendedName>
</protein>
<comment type="catalytic activity">
    <reaction evidence="1">
        <text>ATP + protein L-histidine = ADP + protein N-phospho-L-histidine.</text>
        <dbReference type="EC" id="2.7.13.3"/>
    </reaction>
</comment>
<dbReference type="InterPro" id="IPR003661">
    <property type="entry name" value="HisK_dim/P_dom"/>
</dbReference>
<dbReference type="GO" id="GO:0005886">
    <property type="term" value="C:plasma membrane"/>
    <property type="evidence" value="ECO:0007669"/>
    <property type="project" value="UniProtKB-SubCell"/>
</dbReference>
<dbReference type="InterPro" id="IPR005467">
    <property type="entry name" value="His_kinase_dom"/>
</dbReference>
<comment type="subcellular location">
    <subcellularLocation>
        <location evidence="2">Cell inner membrane</location>
        <topology evidence="2">Multi-pass membrane protein</topology>
    </subcellularLocation>
</comment>
<evidence type="ECO:0000313" key="20">
    <source>
        <dbReference type="Proteomes" id="UP000077786"/>
    </source>
</evidence>
<dbReference type="Proteomes" id="UP000077786">
    <property type="component" value="Unassembled WGS sequence"/>
</dbReference>
<feature type="transmembrane region" description="Helical" evidence="16">
    <location>
        <begin position="242"/>
        <end position="261"/>
    </location>
</feature>
<evidence type="ECO:0000259" key="18">
    <source>
        <dbReference type="PROSITE" id="PS50885"/>
    </source>
</evidence>
<dbReference type="Pfam" id="PF00672">
    <property type="entry name" value="HAMP"/>
    <property type="match status" value="1"/>
</dbReference>
<evidence type="ECO:0000256" key="16">
    <source>
        <dbReference type="SAM" id="Phobius"/>
    </source>
</evidence>
<evidence type="ECO:0000256" key="12">
    <source>
        <dbReference type="ARBA" id="ARBA00022989"/>
    </source>
</evidence>
<dbReference type="SUPFAM" id="SSF55874">
    <property type="entry name" value="ATPase domain of HSP90 chaperone/DNA topoisomerase II/histidine kinase"/>
    <property type="match status" value="1"/>
</dbReference>
<dbReference type="PATRIC" id="fig|38307.3.peg.886"/>
<organism evidence="19 20">
    <name type="scientific">Gluconobacter cerinus</name>
    <dbReference type="NCBI Taxonomy" id="38307"/>
    <lineage>
        <taxon>Bacteria</taxon>
        <taxon>Pseudomonadati</taxon>
        <taxon>Pseudomonadota</taxon>
        <taxon>Alphaproteobacteria</taxon>
        <taxon>Acetobacterales</taxon>
        <taxon>Acetobacteraceae</taxon>
        <taxon>Gluconobacter</taxon>
    </lineage>
</organism>
<evidence type="ECO:0000256" key="15">
    <source>
        <dbReference type="SAM" id="MobiDB-lite"/>
    </source>
</evidence>
<evidence type="ECO:0000256" key="14">
    <source>
        <dbReference type="ARBA" id="ARBA00023136"/>
    </source>
</evidence>
<dbReference type="PROSITE" id="PS50109">
    <property type="entry name" value="HIS_KIN"/>
    <property type="match status" value="1"/>
</dbReference>
<feature type="compositionally biased region" description="Gly residues" evidence="15">
    <location>
        <begin position="119"/>
        <end position="129"/>
    </location>
</feature>
<dbReference type="SMART" id="SM00388">
    <property type="entry name" value="HisKA"/>
    <property type="match status" value="1"/>
</dbReference>
<evidence type="ECO:0000313" key="19">
    <source>
        <dbReference type="EMBL" id="OAJ68158.1"/>
    </source>
</evidence>
<evidence type="ECO:0000256" key="5">
    <source>
        <dbReference type="ARBA" id="ARBA00022519"/>
    </source>
</evidence>
<proteinExistence type="predicted"/>
<dbReference type="InterPro" id="IPR036097">
    <property type="entry name" value="HisK_dim/P_sf"/>
</dbReference>
<dbReference type="InterPro" id="IPR036890">
    <property type="entry name" value="HATPase_C_sf"/>
</dbReference>
<feature type="domain" description="Histidine kinase" evidence="17">
    <location>
        <begin position="324"/>
        <end position="532"/>
    </location>
</feature>
<gene>
    <name evidence="19" type="ORF">A0123_00861</name>
</gene>
<keyword evidence="11" id="KW-0067">ATP-binding</keyword>
<keyword evidence="8 16" id="KW-0812">Transmembrane</keyword>
<evidence type="ECO:0000256" key="7">
    <source>
        <dbReference type="ARBA" id="ARBA00022679"/>
    </source>
</evidence>
<keyword evidence="6" id="KW-0597">Phosphoprotein</keyword>
<feature type="region of interest" description="Disordered" evidence="15">
    <location>
        <begin position="117"/>
        <end position="176"/>
    </location>
</feature>
<dbReference type="SMART" id="SM00304">
    <property type="entry name" value="HAMP"/>
    <property type="match status" value="1"/>
</dbReference>
<dbReference type="InterPro" id="IPR050980">
    <property type="entry name" value="2C_sensor_his_kinase"/>
</dbReference>
<keyword evidence="5" id="KW-0997">Cell inner membrane</keyword>
<dbReference type="GO" id="GO:0000155">
    <property type="term" value="F:phosphorelay sensor kinase activity"/>
    <property type="evidence" value="ECO:0007669"/>
    <property type="project" value="InterPro"/>
</dbReference>
<evidence type="ECO:0000259" key="17">
    <source>
        <dbReference type="PROSITE" id="PS50109"/>
    </source>
</evidence>